<feature type="signal peptide" evidence="1">
    <location>
        <begin position="1"/>
        <end position="27"/>
    </location>
</feature>
<dbReference type="InterPro" id="IPR036680">
    <property type="entry name" value="SPOR-like_sf"/>
</dbReference>
<dbReference type="GO" id="GO:0042834">
    <property type="term" value="F:peptidoglycan binding"/>
    <property type="evidence" value="ECO:0007669"/>
    <property type="project" value="InterPro"/>
</dbReference>
<evidence type="ECO:0000313" key="2">
    <source>
        <dbReference type="EMBL" id="WAL59474.1"/>
    </source>
</evidence>
<evidence type="ECO:0000256" key="1">
    <source>
        <dbReference type="SAM" id="SignalP"/>
    </source>
</evidence>
<accession>A0A9E8ZCQ2</accession>
<dbReference type="Proteomes" id="UP001163152">
    <property type="component" value="Chromosome"/>
</dbReference>
<sequence length="288" mass="30248">MKVLSTIPWLMGGLMGSGLVVAPASWAAPLDHQSLVAQQVTDGLPPPPPLIFGQESMPTSLPSSEVPPADIPYLAPTAPGQQYLVIVNGDSPLLLSQVQTVAAGASIQEYSGQRYIQAGLFDNPSLAQQQVSALAAQGIGAEIVTVGATTNPAASSSAPAQVVAPQTVLPAMPPPDLLPATPVPREVEFGQPPAPGQLSNPASPDTIRGTNDRNRAFYVIVPGSADNLEAMANQIIRLGEGIGIASMVQTDNSRGSHVRVGPFVDRGSANRWRRYLRDFGMDARVYYR</sequence>
<proteinExistence type="predicted"/>
<gene>
    <name evidence="2" type="ORF">OXH18_20215</name>
</gene>
<keyword evidence="1" id="KW-0732">Signal</keyword>
<dbReference type="RefSeq" id="WP_268609269.1">
    <property type="nucleotide sequence ID" value="NZ_CP113797.1"/>
</dbReference>
<keyword evidence="3" id="KW-1185">Reference proteome</keyword>
<dbReference type="SUPFAM" id="SSF110997">
    <property type="entry name" value="Sporulation related repeat"/>
    <property type="match status" value="1"/>
</dbReference>
<dbReference type="EMBL" id="CP113797">
    <property type="protein sequence ID" value="WAL59474.1"/>
    <property type="molecule type" value="Genomic_DNA"/>
</dbReference>
<reference evidence="2" key="1">
    <citation type="submission" date="2022-12" db="EMBL/GenBank/DDBJ databases">
        <title>Polyphasic identification of a Novel Hot-Spring Cyanobacterium Ocullathermofonsia sinensis gen nov. sp. nov. and Genomic Insights on its Adaptations to the Thermal Habitat.</title>
        <authorList>
            <person name="Daroch M."/>
            <person name="Tang J."/>
            <person name="Jiang Y."/>
        </authorList>
    </citation>
    <scope>NUCLEOTIDE SEQUENCE</scope>
    <source>
        <strain evidence="2">PKUAC-SCTA174</strain>
    </source>
</reference>
<dbReference type="KEGG" id="tsin:OXH18_20215"/>
<organism evidence="2 3">
    <name type="scientific">Thermocoleostomius sinensis A174</name>
    <dbReference type="NCBI Taxonomy" id="2016057"/>
    <lineage>
        <taxon>Bacteria</taxon>
        <taxon>Bacillati</taxon>
        <taxon>Cyanobacteriota</taxon>
        <taxon>Cyanophyceae</taxon>
        <taxon>Oculatellales</taxon>
        <taxon>Oculatellaceae</taxon>
        <taxon>Thermocoleostomius</taxon>
    </lineage>
</organism>
<feature type="chain" id="PRO_5038461661" description="SPOR domain-containing protein" evidence="1">
    <location>
        <begin position="28"/>
        <end position="288"/>
    </location>
</feature>
<evidence type="ECO:0000313" key="3">
    <source>
        <dbReference type="Proteomes" id="UP001163152"/>
    </source>
</evidence>
<protein>
    <recommendedName>
        <fullName evidence="4">SPOR domain-containing protein</fullName>
    </recommendedName>
</protein>
<name>A0A9E8ZCQ2_9CYAN</name>
<dbReference type="AlphaFoldDB" id="A0A9E8ZCQ2"/>
<evidence type="ECO:0008006" key="4">
    <source>
        <dbReference type="Google" id="ProtNLM"/>
    </source>
</evidence>